<dbReference type="EMBL" id="BGOW01000017">
    <property type="protein sequence ID" value="GBL46238.1"/>
    <property type="molecule type" value="Genomic_DNA"/>
</dbReference>
<comment type="caution">
    <text evidence="1">The sequence shown here is derived from an EMBL/GenBank/DDBJ whole genome shotgun (WGS) entry which is preliminary data.</text>
</comment>
<dbReference type="Proteomes" id="UP000286806">
    <property type="component" value="Unassembled WGS sequence"/>
</dbReference>
<sequence length="158" mass="17784">MTRRNWKRCQPTSLRHAIELCKDHAKEVRNLSVERIAELMGEESHWTVYGWLRDGAMPLRKVAAYENVCRCDYITRWMAHSAGKMLIDIPNGRLTDATDVHALQGLLNGAVGALIAFAQGQSEANQVMGEVTHAMEGLAWHRANVAKAQQPELELNHE</sequence>
<name>A0A401JF56_9PROT</name>
<proteinExistence type="predicted"/>
<dbReference type="OrthoDB" id="8563563at2"/>
<evidence type="ECO:0000313" key="2">
    <source>
        <dbReference type="Proteomes" id="UP000286806"/>
    </source>
</evidence>
<reference evidence="1 2" key="1">
    <citation type="journal article" date="2019" name="Front. Microbiol.">
        <title>Genomes of Neutrophilic Sulfur-Oxidizing Chemolithoautotrophs Representing 9 Proteobacterial Species From 8 Genera.</title>
        <authorList>
            <person name="Watanabe T."/>
            <person name="Kojima H."/>
            <person name="Umezawa K."/>
            <person name="Hori C."/>
            <person name="Takasuka T.E."/>
            <person name="Kato Y."/>
            <person name="Fukui M."/>
        </authorList>
    </citation>
    <scope>NUCLEOTIDE SEQUENCE [LARGE SCALE GENOMIC DNA]</scope>
    <source>
        <strain evidence="1 2">TTN</strain>
    </source>
</reference>
<keyword evidence="2" id="KW-1185">Reference proteome</keyword>
<gene>
    <name evidence="1" type="ORF">SFMTTN_2051</name>
</gene>
<evidence type="ECO:0000313" key="1">
    <source>
        <dbReference type="EMBL" id="GBL46238.1"/>
    </source>
</evidence>
<accession>A0A401JF56</accession>
<dbReference type="AlphaFoldDB" id="A0A401JF56"/>
<organism evidence="1 2">
    <name type="scientific">Sulfuriferula multivorans</name>
    <dbReference type="NCBI Taxonomy" id="1559896"/>
    <lineage>
        <taxon>Bacteria</taxon>
        <taxon>Pseudomonadati</taxon>
        <taxon>Pseudomonadota</taxon>
        <taxon>Betaproteobacteria</taxon>
        <taxon>Nitrosomonadales</taxon>
        <taxon>Sulfuricellaceae</taxon>
        <taxon>Sulfuriferula</taxon>
    </lineage>
</organism>
<protein>
    <submittedName>
        <fullName evidence="1">Phage protein</fullName>
    </submittedName>
</protein>